<feature type="compositionally biased region" description="Polar residues" evidence="1">
    <location>
        <begin position="520"/>
        <end position="531"/>
    </location>
</feature>
<feature type="compositionally biased region" description="Low complexity" evidence="1">
    <location>
        <begin position="204"/>
        <end position="220"/>
    </location>
</feature>
<dbReference type="OMA" id="SRYMPLV"/>
<reference evidence="2" key="2">
    <citation type="submission" date="2025-09" db="UniProtKB">
        <authorList>
            <consortium name="Ensembl"/>
        </authorList>
    </citation>
    <scope>IDENTIFICATION</scope>
</reference>
<feature type="compositionally biased region" description="Basic and acidic residues" evidence="1">
    <location>
        <begin position="125"/>
        <end position="141"/>
    </location>
</feature>
<dbReference type="GO" id="GO:0050852">
    <property type="term" value="P:T cell receptor signaling pathway"/>
    <property type="evidence" value="ECO:0007669"/>
    <property type="project" value="TreeGrafter"/>
</dbReference>
<protein>
    <submittedName>
        <fullName evidence="2">Uncharacterized protein</fullName>
    </submittedName>
</protein>
<dbReference type="GeneTree" id="ENSGT00940000175752"/>
<evidence type="ECO:0000256" key="1">
    <source>
        <dbReference type="SAM" id="MobiDB-lite"/>
    </source>
</evidence>
<dbReference type="PANTHER" id="PTHR16830:SF20">
    <property type="entry name" value="SI:CH211-188C16.1-RELATED"/>
    <property type="match status" value="1"/>
</dbReference>
<dbReference type="GO" id="GO:0005886">
    <property type="term" value="C:plasma membrane"/>
    <property type="evidence" value="ECO:0007669"/>
    <property type="project" value="InterPro"/>
</dbReference>
<dbReference type="GO" id="GO:0072659">
    <property type="term" value="P:protein localization to plasma membrane"/>
    <property type="evidence" value="ECO:0007669"/>
    <property type="project" value="TreeGrafter"/>
</dbReference>
<feature type="compositionally biased region" description="Low complexity" evidence="1">
    <location>
        <begin position="80"/>
        <end position="95"/>
    </location>
</feature>
<reference evidence="2" key="1">
    <citation type="submission" date="2025-08" db="UniProtKB">
        <authorList>
            <consortium name="Ensembl"/>
        </authorList>
    </citation>
    <scope>IDENTIFICATION</scope>
</reference>
<dbReference type="AlphaFoldDB" id="A0A3Q3ACT4"/>
<accession>A0A3Q3ACT4</accession>
<dbReference type="GO" id="GO:0007229">
    <property type="term" value="P:integrin-mediated signaling pathway"/>
    <property type="evidence" value="ECO:0007669"/>
    <property type="project" value="InterPro"/>
</dbReference>
<feature type="region of interest" description="Disordered" evidence="1">
    <location>
        <begin position="27"/>
        <end position="110"/>
    </location>
</feature>
<dbReference type="Proteomes" id="UP000264800">
    <property type="component" value="Unplaced"/>
</dbReference>
<feature type="region of interest" description="Disordered" evidence="1">
    <location>
        <begin position="125"/>
        <end position="245"/>
    </location>
</feature>
<dbReference type="PANTHER" id="PTHR16830">
    <property type="entry name" value="SH2 CONTAINING ADAPTOR PRAM-1 RELATED"/>
    <property type="match status" value="1"/>
</dbReference>
<evidence type="ECO:0000313" key="2">
    <source>
        <dbReference type="Ensembl" id="ENSKMAP00000008999.1"/>
    </source>
</evidence>
<feature type="compositionally biased region" description="Polar residues" evidence="1">
    <location>
        <begin position="48"/>
        <end position="57"/>
    </location>
</feature>
<keyword evidence="3" id="KW-1185">Reference proteome</keyword>
<feature type="region of interest" description="Disordered" evidence="1">
    <location>
        <begin position="575"/>
        <end position="610"/>
    </location>
</feature>
<dbReference type="Ensembl" id="ENSKMAT00000009133.1">
    <property type="protein sequence ID" value="ENSKMAP00000008999.1"/>
    <property type="gene ID" value="ENSKMAG00000006765.1"/>
</dbReference>
<dbReference type="STRING" id="37003.ENSKMAP00000008999"/>
<evidence type="ECO:0000313" key="3">
    <source>
        <dbReference type="Proteomes" id="UP000264800"/>
    </source>
</evidence>
<dbReference type="InterPro" id="IPR043443">
    <property type="entry name" value="FYB1/2-like"/>
</dbReference>
<organism evidence="2 3">
    <name type="scientific">Kryptolebias marmoratus</name>
    <name type="common">Mangrove killifish</name>
    <name type="synonym">Rivulus marmoratus</name>
    <dbReference type="NCBI Taxonomy" id="37003"/>
    <lineage>
        <taxon>Eukaryota</taxon>
        <taxon>Metazoa</taxon>
        <taxon>Chordata</taxon>
        <taxon>Craniata</taxon>
        <taxon>Vertebrata</taxon>
        <taxon>Euteleostomi</taxon>
        <taxon>Actinopterygii</taxon>
        <taxon>Neopterygii</taxon>
        <taxon>Teleostei</taxon>
        <taxon>Neoteleostei</taxon>
        <taxon>Acanthomorphata</taxon>
        <taxon>Ovalentaria</taxon>
        <taxon>Atherinomorphae</taxon>
        <taxon>Cyprinodontiformes</taxon>
        <taxon>Rivulidae</taxon>
        <taxon>Kryptolebias</taxon>
    </lineage>
</organism>
<feature type="compositionally biased region" description="Polar residues" evidence="1">
    <location>
        <begin position="230"/>
        <end position="239"/>
    </location>
</feature>
<proteinExistence type="predicted"/>
<feature type="region of interest" description="Disordered" evidence="1">
    <location>
        <begin position="520"/>
        <end position="541"/>
    </location>
</feature>
<sequence length="610" mass="66575">MDEDGPIDFKALRAKFQKEGLLSQWKTSRPAVAEKPKHILSPGGHCSSLVSGTNAAEESNPPVVPRVFFRDGLRSSGGKQSISFSPQQTSPSSQPANGDGTAMQSLRGRNMPLVLPVLPLKDQRMDITTEREHKLELEPGKEVSPQNKFKKRGMLLPFKSVKATKVSAEDGEGPAGLTNRSCSSPGELPSAEKQGTEDRVSVQSEHAASEHSPSSPEILISPPPSESHVDSGNSNVSTVERTKKKFSRRQMLISAKTKILRSPDKTFPSPLKNPDSLGTNVLVPPAVCLPHLACISARPFSKASSSPWKPAFDFQLVREKVEQLSARTAELNPPNSPLKKPLPELGMLGPMPAKPSRPPVVDITAYLSLTVKGAPSGQCQTPHKECSEPTFTSNPVLDAPQFPEFENSEVEPAVGEAVDIAALDLEALDIVCSDVKTPIQFEEAGRGAPEPDRSVQEPAETCEISVVRDLNLGSPNIIPLDPACFPEPINLSEFPELPLPEQQSQSDVLAVDTFANSYETDVGTAESQSLPEETELRSHTSNDEIQTHLKEYQQDNHNETSDDVYEEVESINKFISGQISTKQRSKLKNPYADNHPMKEEVYVNRRPRHP</sequence>
<name>A0A3Q3ACT4_KRYMA</name>